<reference evidence="2 3" key="1">
    <citation type="submission" date="2019-06" db="EMBL/GenBank/DDBJ databases">
        <title>Genomic Encyclopedia of Archaeal and Bacterial Type Strains, Phase II (KMG-II): from individual species to whole genera.</title>
        <authorList>
            <person name="Goeker M."/>
        </authorList>
    </citation>
    <scope>NUCLEOTIDE SEQUENCE [LARGE SCALE GENOMIC DNA]</scope>
    <source>
        <strain evidence="2 3">DSM 18423</strain>
    </source>
</reference>
<dbReference type="Gene3D" id="3.10.290.30">
    <property type="entry name" value="MM3350-like"/>
    <property type="match status" value="1"/>
</dbReference>
<dbReference type="InterPro" id="IPR012912">
    <property type="entry name" value="Plasmid_pRiA4b_Orf3-like"/>
</dbReference>
<evidence type="ECO:0000259" key="1">
    <source>
        <dbReference type="Pfam" id="PF07929"/>
    </source>
</evidence>
<organism evidence="2 3">
    <name type="scientific">Roseinatronobacter monicus</name>
    <dbReference type="NCBI Taxonomy" id="393481"/>
    <lineage>
        <taxon>Bacteria</taxon>
        <taxon>Pseudomonadati</taxon>
        <taxon>Pseudomonadota</taxon>
        <taxon>Alphaproteobacteria</taxon>
        <taxon>Rhodobacterales</taxon>
        <taxon>Paracoccaceae</taxon>
        <taxon>Roseinatronobacter</taxon>
    </lineage>
</organism>
<accession>A0A543K3E3</accession>
<proteinExistence type="predicted"/>
<dbReference type="RefSeq" id="WP_142085979.1">
    <property type="nucleotide sequence ID" value="NZ_VFPT01000006.1"/>
</dbReference>
<feature type="domain" description="Plasmid pRiA4b Orf3-like" evidence="1">
    <location>
        <begin position="5"/>
        <end position="174"/>
    </location>
</feature>
<dbReference type="Pfam" id="PF07929">
    <property type="entry name" value="PRiA4_ORF3"/>
    <property type="match status" value="1"/>
</dbReference>
<comment type="caution">
    <text evidence="2">The sequence shown here is derived from an EMBL/GenBank/DDBJ whole genome shotgun (WGS) entry which is preliminary data.</text>
</comment>
<sequence length="204" mass="23589">MIEPIARIRIEIEDTNPLVWRELDVPLSTTSAGMHEIIQVVMGWWDYHLYEFEIGDKVYGVPCSDDVMYERKVFKASALRLTTVLERGVREFIYVYDFGDNWRHRISIGDVRQGDADVEYPCFISGARRGPPEDVGGLSGLEEFLEARADPEHEQHERMKEWYGNPFDPDDIEARRLHMIIGSIAARRRGPLMRHRGRAGKTPS</sequence>
<dbReference type="SUPFAM" id="SSF159941">
    <property type="entry name" value="MM3350-like"/>
    <property type="match status" value="1"/>
</dbReference>
<dbReference type="InterPro" id="IPR024047">
    <property type="entry name" value="MM3350-like_sf"/>
</dbReference>
<dbReference type="EMBL" id="VFPT01000006">
    <property type="protein sequence ID" value="TQM89602.1"/>
    <property type="molecule type" value="Genomic_DNA"/>
</dbReference>
<dbReference type="Proteomes" id="UP000320582">
    <property type="component" value="Unassembled WGS sequence"/>
</dbReference>
<evidence type="ECO:0000313" key="2">
    <source>
        <dbReference type="EMBL" id="TQM89602.1"/>
    </source>
</evidence>
<dbReference type="OrthoDB" id="9816539at2"/>
<gene>
    <name evidence="2" type="ORF">BD293_4627</name>
</gene>
<keyword evidence="3" id="KW-1185">Reference proteome</keyword>
<evidence type="ECO:0000313" key="3">
    <source>
        <dbReference type="Proteomes" id="UP000320582"/>
    </source>
</evidence>
<dbReference type="PANTHER" id="PTHR41878:SF1">
    <property type="entry name" value="TNPR PROTEIN"/>
    <property type="match status" value="1"/>
</dbReference>
<protein>
    <submittedName>
        <fullName evidence="2">PRiA4b ORF-3-like protein</fullName>
    </submittedName>
</protein>
<name>A0A543K3E3_9RHOB</name>
<dbReference type="PANTHER" id="PTHR41878">
    <property type="entry name" value="LEXA REPRESSOR-RELATED"/>
    <property type="match status" value="1"/>
</dbReference>
<dbReference type="AlphaFoldDB" id="A0A543K3E3"/>